<protein>
    <recommendedName>
        <fullName evidence="5">Transmembrane protein (Alph_Pro_TM)</fullName>
    </recommendedName>
</protein>
<accession>A0A239PZC0</accession>
<reference evidence="3 4" key="1">
    <citation type="submission" date="2017-07" db="EMBL/GenBank/DDBJ databases">
        <authorList>
            <person name="Sun Z.S."/>
            <person name="Albrecht U."/>
            <person name="Echele G."/>
            <person name="Lee C.C."/>
        </authorList>
    </citation>
    <scope>NUCLEOTIDE SEQUENCE [LARGE SCALE GENOMIC DNA]</scope>
    <source>
        <strain evidence="3 4">CGMCC 1.12710</strain>
    </source>
</reference>
<evidence type="ECO:0000313" key="4">
    <source>
        <dbReference type="Proteomes" id="UP000198346"/>
    </source>
</evidence>
<keyword evidence="4" id="KW-1185">Reference proteome</keyword>
<dbReference type="OrthoDB" id="9815212at2"/>
<feature type="signal peptide" evidence="2">
    <location>
        <begin position="1"/>
        <end position="21"/>
    </location>
</feature>
<keyword evidence="1" id="KW-0812">Transmembrane</keyword>
<keyword evidence="1" id="KW-0472">Membrane</keyword>
<keyword evidence="2" id="KW-0732">Signal</keyword>
<gene>
    <name evidence="3" type="ORF">SAMN06297382_2781</name>
</gene>
<proteinExistence type="predicted"/>
<sequence length="262" mass="27731">MRTGGLICALLTLLAADAACANDIAVALTDSVVEVDAGFAGARIVLFGAVEGLAAPANEASPYDIVAVLRGPDADFRIRPMERRGLIWTRGPGIRVEGAPGFYIVAATQPVEDFAPPDLRRALEIGAAHLDIAARLDASDGRAREVLARHGAQALTEAFLEAGRETGRFREIAGAVAFHKGPLFSIAIDLPPTTPIGEYEARVYLIRDGEAIAQDSAALSVDKVGIERRIYDLAHQRPIAYGLFCVAMSLGAGWLAAAAFRK</sequence>
<evidence type="ECO:0000256" key="2">
    <source>
        <dbReference type="SAM" id="SignalP"/>
    </source>
</evidence>
<dbReference type="AlphaFoldDB" id="A0A239PZC0"/>
<evidence type="ECO:0000256" key="1">
    <source>
        <dbReference type="SAM" id="Phobius"/>
    </source>
</evidence>
<keyword evidence="1" id="KW-1133">Transmembrane helix</keyword>
<dbReference type="Proteomes" id="UP000198346">
    <property type="component" value="Unassembled WGS sequence"/>
</dbReference>
<organism evidence="3 4">
    <name type="scientific">Amphiplicatus metriothermophilus</name>
    <dbReference type="NCBI Taxonomy" id="1519374"/>
    <lineage>
        <taxon>Bacteria</taxon>
        <taxon>Pseudomonadati</taxon>
        <taxon>Pseudomonadota</taxon>
        <taxon>Alphaproteobacteria</taxon>
        <taxon>Parvularculales</taxon>
        <taxon>Parvularculaceae</taxon>
        <taxon>Amphiplicatus</taxon>
    </lineage>
</organism>
<dbReference type="Pfam" id="PF09608">
    <property type="entry name" value="Alph_Pro_TM"/>
    <property type="match status" value="1"/>
</dbReference>
<name>A0A239PZC0_9PROT</name>
<evidence type="ECO:0008006" key="5">
    <source>
        <dbReference type="Google" id="ProtNLM"/>
    </source>
</evidence>
<feature type="chain" id="PRO_5013099812" description="Transmembrane protein (Alph_Pro_TM)" evidence="2">
    <location>
        <begin position="22"/>
        <end position="262"/>
    </location>
</feature>
<dbReference type="RefSeq" id="WP_159462511.1">
    <property type="nucleotide sequence ID" value="NZ_FZQA01000008.1"/>
</dbReference>
<evidence type="ECO:0000313" key="3">
    <source>
        <dbReference type="EMBL" id="SNT75520.1"/>
    </source>
</evidence>
<dbReference type="InterPro" id="IPR019088">
    <property type="entry name" value="CHP02186-rel_TM"/>
</dbReference>
<feature type="transmembrane region" description="Helical" evidence="1">
    <location>
        <begin position="239"/>
        <end position="260"/>
    </location>
</feature>
<dbReference type="EMBL" id="FZQA01000008">
    <property type="protein sequence ID" value="SNT75520.1"/>
    <property type="molecule type" value="Genomic_DNA"/>
</dbReference>